<evidence type="ECO:0000313" key="5">
    <source>
        <dbReference type="EMBL" id="AUT61632.1"/>
    </source>
</evidence>
<dbReference type="InterPro" id="IPR029062">
    <property type="entry name" value="Class_I_gatase-like"/>
</dbReference>
<dbReference type="AlphaFoldDB" id="A0A2I8EQG3"/>
<dbReference type="PANTHER" id="PTHR20842">
    <property type="entry name" value="PROTEASE S51 ALPHA-ASPARTYL DIPEPTIDASE"/>
    <property type="match status" value="1"/>
</dbReference>
<accession>A0A2I8EQG3</accession>
<evidence type="ECO:0000313" key="6">
    <source>
        <dbReference type="Proteomes" id="UP000243502"/>
    </source>
</evidence>
<dbReference type="KEGG" id="pter:C2L65_18095"/>
<keyword evidence="3" id="KW-0378">Hydrolase</keyword>
<dbReference type="PANTHER" id="PTHR20842:SF0">
    <property type="entry name" value="ALPHA-ASPARTYL DIPEPTIDASE"/>
    <property type="match status" value="1"/>
</dbReference>
<dbReference type="Gene3D" id="3.40.50.880">
    <property type="match status" value="1"/>
</dbReference>
<name>A0A2I8EQG3_9BURK</name>
<sequence length="141" mass="15788">MRATGNCRRSVVRGVFVIQEIVFVNQVGSRILRTTPYCYTARSIPVSDFHARLLEQDAIYVGGGNTKSALAVWREWELDSILRTAWEKGVLLAGMSAGAMCWFEAGLTDHTHRAADKGRHRTTNSPTVQDAICRSTRLYDQ</sequence>
<dbReference type="Proteomes" id="UP000243502">
    <property type="component" value="Chromosome 2"/>
</dbReference>
<evidence type="ECO:0000256" key="2">
    <source>
        <dbReference type="ARBA" id="ARBA00022670"/>
    </source>
</evidence>
<dbReference type="GO" id="GO:0006508">
    <property type="term" value="P:proteolysis"/>
    <property type="evidence" value="ECO:0007669"/>
    <property type="project" value="UniProtKB-KW"/>
</dbReference>
<dbReference type="GO" id="GO:0008236">
    <property type="term" value="F:serine-type peptidase activity"/>
    <property type="evidence" value="ECO:0007669"/>
    <property type="project" value="UniProtKB-KW"/>
</dbReference>
<dbReference type="InterPro" id="IPR005320">
    <property type="entry name" value="Peptidase_S51"/>
</dbReference>
<dbReference type="SUPFAM" id="SSF52317">
    <property type="entry name" value="Class I glutamine amidotransferase-like"/>
    <property type="match status" value="1"/>
</dbReference>
<keyword evidence="2" id="KW-0645">Protease</keyword>
<dbReference type="EMBL" id="CP026112">
    <property type="protein sequence ID" value="AUT61632.1"/>
    <property type="molecule type" value="Genomic_DNA"/>
</dbReference>
<proteinExistence type="inferred from homology"/>
<evidence type="ECO:0000256" key="4">
    <source>
        <dbReference type="ARBA" id="ARBA00022825"/>
    </source>
</evidence>
<evidence type="ECO:0000256" key="3">
    <source>
        <dbReference type="ARBA" id="ARBA00022801"/>
    </source>
</evidence>
<reference evidence="5 6" key="1">
    <citation type="submission" date="2018-01" db="EMBL/GenBank/DDBJ databases">
        <title>Species boundaries and ecological features among Paraburkholderia terrae DSMZ17804T, P. hospita DSMZ17164T and P. caribensis DSMZ13236T.</title>
        <authorList>
            <person name="Pratama A.A."/>
        </authorList>
    </citation>
    <scope>NUCLEOTIDE SEQUENCE [LARGE SCALE GENOMIC DNA]</scope>
    <source>
        <strain evidence="5 6">DSM 17804</strain>
    </source>
</reference>
<dbReference type="Pfam" id="PF03575">
    <property type="entry name" value="Peptidase_S51"/>
    <property type="match status" value="1"/>
</dbReference>
<evidence type="ECO:0000256" key="1">
    <source>
        <dbReference type="ARBA" id="ARBA00006534"/>
    </source>
</evidence>
<dbReference type="OrthoDB" id="9778515at2"/>
<gene>
    <name evidence="5" type="ORF">C2L65_18095</name>
</gene>
<keyword evidence="4" id="KW-0720">Serine protease</keyword>
<comment type="similarity">
    <text evidence="1">Belongs to the peptidase S51 family.</text>
</comment>
<protein>
    <recommendedName>
        <fullName evidence="7">Peptidase E</fullName>
    </recommendedName>
</protein>
<evidence type="ECO:0008006" key="7">
    <source>
        <dbReference type="Google" id="ProtNLM"/>
    </source>
</evidence>
<organism evidence="5 6">
    <name type="scientific">Paraburkholderia terrae</name>
    <dbReference type="NCBI Taxonomy" id="311230"/>
    <lineage>
        <taxon>Bacteria</taxon>
        <taxon>Pseudomonadati</taxon>
        <taxon>Pseudomonadota</taxon>
        <taxon>Betaproteobacteria</taxon>
        <taxon>Burkholderiales</taxon>
        <taxon>Burkholderiaceae</taxon>
        <taxon>Paraburkholderia</taxon>
    </lineage>
</organism>